<name>A0A1I4FXN1_9RHOB</name>
<protein>
    <recommendedName>
        <fullName evidence="1">VOC domain-containing protein</fullName>
    </recommendedName>
</protein>
<dbReference type="OrthoDB" id="9798430at2"/>
<accession>A0A1I4FXN1</accession>
<dbReference type="STRING" id="1280847.SAMN04488036_10738"/>
<dbReference type="EMBL" id="FOSZ01000007">
    <property type="protein sequence ID" value="SFL22605.1"/>
    <property type="molecule type" value="Genomic_DNA"/>
</dbReference>
<dbReference type="Pfam" id="PF00903">
    <property type="entry name" value="Glyoxalase"/>
    <property type="match status" value="1"/>
</dbReference>
<keyword evidence="3" id="KW-1185">Reference proteome</keyword>
<evidence type="ECO:0000259" key="1">
    <source>
        <dbReference type="PROSITE" id="PS51819"/>
    </source>
</evidence>
<dbReference type="PANTHER" id="PTHR36503:SF1">
    <property type="entry name" value="BLR2520 PROTEIN"/>
    <property type="match status" value="1"/>
</dbReference>
<organism evidence="2 3">
    <name type="scientific">Shimia haliotis</name>
    <dbReference type="NCBI Taxonomy" id="1280847"/>
    <lineage>
        <taxon>Bacteria</taxon>
        <taxon>Pseudomonadati</taxon>
        <taxon>Pseudomonadota</taxon>
        <taxon>Alphaproteobacteria</taxon>
        <taxon>Rhodobacterales</taxon>
        <taxon>Roseobacteraceae</taxon>
    </lineage>
</organism>
<dbReference type="InterPro" id="IPR004360">
    <property type="entry name" value="Glyas_Fos-R_dOase_dom"/>
</dbReference>
<evidence type="ECO:0000313" key="3">
    <source>
        <dbReference type="Proteomes" id="UP000198851"/>
    </source>
</evidence>
<reference evidence="3" key="1">
    <citation type="submission" date="2016-10" db="EMBL/GenBank/DDBJ databases">
        <authorList>
            <person name="Varghese N."/>
            <person name="Submissions S."/>
        </authorList>
    </citation>
    <scope>NUCLEOTIDE SEQUENCE [LARGE SCALE GENOMIC DNA]</scope>
    <source>
        <strain evidence="3">DSM 28453</strain>
    </source>
</reference>
<dbReference type="Gene3D" id="3.10.180.10">
    <property type="entry name" value="2,3-Dihydroxybiphenyl 1,2-Dioxygenase, domain 1"/>
    <property type="match status" value="1"/>
</dbReference>
<dbReference type="AlphaFoldDB" id="A0A1I4FXN1"/>
<sequence length="147" mass="15912">MLDVKFDQRVSLITLAVGDLERAAAFYEAMGWRRVPSPDGVIAFDLIGQTLGLYDRAALAEDLGLPATGIGGFSGVTLSHNVRNEEDVAPLMARAEAAGGRILRPAGEVFWGGFIGYFADLDGHVWEIAHNPFSTLGPNGEFRWEGY</sequence>
<dbReference type="SUPFAM" id="SSF54593">
    <property type="entry name" value="Glyoxalase/Bleomycin resistance protein/Dihydroxybiphenyl dioxygenase"/>
    <property type="match status" value="1"/>
</dbReference>
<gene>
    <name evidence="2" type="ORF">SAMN04488036_10738</name>
</gene>
<dbReference type="PROSITE" id="PS51819">
    <property type="entry name" value="VOC"/>
    <property type="match status" value="1"/>
</dbReference>
<feature type="domain" description="VOC" evidence="1">
    <location>
        <begin position="9"/>
        <end position="131"/>
    </location>
</feature>
<dbReference type="InterPro" id="IPR037523">
    <property type="entry name" value="VOC_core"/>
</dbReference>
<dbReference type="PANTHER" id="PTHR36503">
    <property type="entry name" value="BLR2520 PROTEIN"/>
    <property type="match status" value="1"/>
</dbReference>
<dbReference type="InterPro" id="IPR029068">
    <property type="entry name" value="Glyas_Bleomycin-R_OHBP_Dase"/>
</dbReference>
<dbReference type="Proteomes" id="UP000198851">
    <property type="component" value="Unassembled WGS sequence"/>
</dbReference>
<evidence type="ECO:0000313" key="2">
    <source>
        <dbReference type="EMBL" id="SFL22605.1"/>
    </source>
</evidence>
<dbReference type="RefSeq" id="WP_093325050.1">
    <property type="nucleotide sequence ID" value="NZ_FOSZ01000007.1"/>
</dbReference>
<dbReference type="CDD" id="cd07251">
    <property type="entry name" value="VOC_like"/>
    <property type="match status" value="1"/>
</dbReference>
<proteinExistence type="predicted"/>